<evidence type="ECO:0000313" key="7">
    <source>
        <dbReference type="EMBL" id="JAP57595.1"/>
    </source>
</evidence>
<gene>
    <name evidence="7" type="primary">QTRD1</name>
    <name evidence="7" type="ORF">TR93886</name>
</gene>
<proteinExistence type="inferred from homology"/>
<keyword evidence="7" id="KW-0808">Transferase</keyword>
<sequence length="430" mass="47905">MRFSTGVSGAAPRIGLISEVAANFGDFQTPNCLLYTKFGAVPFLTNDIVRQIDGLPRITFASLSFLREKHIVHTSFGKGLAKLSGLREFPVFLFQSDPTDFPVTRAVERSSISIWAVGGRLPVTMPQYAQCVVNALPAAFQLPVDNETSFRDVCAPGKKRCQKSVERTLGYASEIEKLRSSDEVLAGIPMLFSVTGGNDLDQRLRGLAKTDFSKASGVVLDGFFLDCIDESNQPMDRRPHLDCMFEVLPKLCLQLPSHLPRILTNIWQPDEVARAVTCGVDIFDGTLPFRLSRSGLAWLYPGWTPHSAASTTSRQTPFPSWIAFPLDKELLKGSSGSVFNQPLQEGCSCFTCQRHNRGYISHLHSVNEMLAHILLMIHNSTRCYRFFSDLRAAVKNDQMEDFLEFCKGHHFPEQIVRVDLTANSMQCDDS</sequence>
<dbReference type="NCBIfam" id="TIGR00449">
    <property type="entry name" value="tgt_general"/>
    <property type="match status" value="1"/>
</dbReference>
<comment type="subunit">
    <text evidence="5">Heterodimer of a catalytic subunit and an accessory subunit.</text>
</comment>
<keyword evidence="4 5" id="KW-0862">Zinc</keyword>
<comment type="cofactor">
    <cofactor evidence="5">
        <name>Zn(2+)</name>
        <dbReference type="ChEBI" id="CHEBI:29105"/>
    </cofactor>
    <text evidence="5">Binds 1 zinc ion per subunit.</text>
</comment>
<dbReference type="Pfam" id="PF01702">
    <property type="entry name" value="TGT"/>
    <property type="match status" value="1"/>
</dbReference>
<feature type="binding site" evidence="5">
    <location>
        <position position="352"/>
    </location>
    <ligand>
        <name>Zn(2+)</name>
        <dbReference type="ChEBI" id="CHEBI:29105"/>
    </ligand>
</feature>
<accession>A0A0X3Q0F5</accession>
<evidence type="ECO:0000256" key="3">
    <source>
        <dbReference type="ARBA" id="ARBA00022723"/>
    </source>
</evidence>
<evidence type="ECO:0000256" key="4">
    <source>
        <dbReference type="ARBA" id="ARBA00022833"/>
    </source>
</evidence>
<keyword evidence="3 5" id="KW-0479">Metal-binding</keyword>
<feature type="binding site" evidence="5">
    <location>
        <position position="347"/>
    </location>
    <ligand>
        <name>Zn(2+)</name>
        <dbReference type="ChEBI" id="CHEBI:29105"/>
    </ligand>
</feature>
<evidence type="ECO:0000256" key="1">
    <source>
        <dbReference type="ARBA" id="ARBA00022490"/>
    </source>
</evidence>
<dbReference type="HAMAP" id="MF_03043">
    <property type="entry name" value="QTRT2"/>
    <property type="match status" value="1"/>
</dbReference>
<dbReference type="AlphaFoldDB" id="A0A0X3Q0F5"/>
<dbReference type="GO" id="GO:0008479">
    <property type="term" value="F:tRNA-guanosine(34) queuine transglycosylase activity"/>
    <property type="evidence" value="ECO:0007669"/>
    <property type="project" value="UniProtKB-UniRule"/>
</dbReference>
<evidence type="ECO:0000256" key="5">
    <source>
        <dbReference type="HAMAP-Rule" id="MF_03043"/>
    </source>
</evidence>
<reference evidence="7" key="1">
    <citation type="submission" date="2016-01" db="EMBL/GenBank/DDBJ databases">
        <title>Reference transcriptome for the parasite Schistocephalus solidus: insights into the molecular evolution of parasitism.</title>
        <authorList>
            <person name="Hebert F.O."/>
            <person name="Grambauer S."/>
            <person name="Barber I."/>
            <person name="Landry C.R."/>
            <person name="Aubin-Horth N."/>
        </authorList>
    </citation>
    <scope>NUCLEOTIDE SEQUENCE</scope>
</reference>
<dbReference type="InterPro" id="IPR036511">
    <property type="entry name" value="TGT-like_sf"/>
</dbReference>
<feature type="domain" description="tRNA-guanine(15) transglycosylase-like" evidence="6">
    <location>
        <begin position="17"/>
        <end position="406"/>
    </location>
</feature>
<feature type="binding site" evidence="5">
    <location>
        <position position="378"/>
    </location>
    <ligand>
        <name>Zn(2+)</name>
        <dbReference type="ChEBI" id="CHEBI:29105"/>
    </ligand>
</feature>
<comment type="subcellular location">
    <subcellularLocation>
        <location evidence="5">Cytoplasm</location>
    </subcellularLocation>
</comment>
<keyword evidence="1 5" id="KW-0963">Cytoplasm</keyword>
<dbReference type="InterPro" id="IPR028592">
    <property type="entry name" value="QTRTD1"/>
</dbReference>
<dbReference type="PANTHER" id="PTHR46064:SF1">
    <property type="entry name" value="QUEUINE TRNA-RIBOSYLTRANSFERASE ACCESSORY SUBUNIT 2"/>
    <property type="match status" value="1"/>
</dbReference>
<dbReference type="InterPro" id="IPR002616">
    <property type="entry name" value="tRNA_ribo_trans-like"/>
</dbReference>
<dbReference type="GO" id="GO:0005737">
    <property type="term" value="C:cytoplasm"/>
    <property type="evidence" value="ECO:0007669"/>
    <property type="project" value="UniProtKB-SubCell"/>
</dbReference>
<comment type="similarity">
    <text evidence="5">Belongs to the queuine tRNA-ribosyltransferase family. QTRT2 subfamily.</text>
</comment>
<name>A0A0X3Q0F5_SCHSO</name>
<organism evidence="7">
    <name type="scientific">Schistocephalus solidus</name>
    <name type="common">Tapeworm</name>
    <dbReference type="NCBI Taxonomy" id="70667"/>
    <lineage>
        <taxon>Eukaryota</taxon>
        <taxon>Metazoa</taxon>
        <taxon>Spiralia</taxon>
        <taxon>Lophotrochozoa</taxon>
        <taxon>Platyhelminthes</taxon>
        <taxon>Cestoda</taxon>
        <taxon>Eucestoda</taxon>
        <taxon>Diphyllobothriidea</taxon>
        <taxon>Diphyllobothriidae</taxon>
        <taxon>Schistocephalus</taxon>
    </lineage>
</organism>
<dbReference type="GO" id="GO:0046872">
    <property type="term" value="F:metal ion binding"/>
    <property type="evidence" value="ECO:0007669"/>
    <property type="project" value="UniProtKB-KW"/>
</dbReference>
<keyword evidence="2 5" id="KW-0819">tRNA processing</keyword>
<feature type="binding site" evidence="5">
    <location>
        <position position="349"/>
    </location>
    <ligand>
        <name>Zn(2+)</name>
        <dbReference type="ChEBI" id="CHEBI:29105"/>
    </ligand>
</feature>
<dbReference type="SUPFAM" id="SSF51713">
    <property type="entry name" value="tRNA-guanine transglycosylase"/>
    <property type="match status" value="1"/>
</dbReference>
<protein>
    <recommendedName>
        <fullName evidence="5">Queuine tRNA-ribosyltransferase accessory subunit 2</fullName>
    </recommendedName>
    <alternativeName>
        <fullName evidence="5">Queuine tRNA-ribosyltransferase domain-containing protein 1</fullName>
    </alternativeName>
</protein>
<dbReference type="Gene3D" id="3.20.20.105">
    <property type="entry name" value="Queuine tRNA-ribosyltransferase-like"/>
    <property type="match status" value="1"/>
</dbReference>
<evidence type="ECO:0000259" key="6">
    <source>
        <dbReference type="Pfam" id="PF01702"/>
    </source>
</evidence>
<dbReference type="InterPro" id="IPR050852">
    <property type="entry name" value="Queuine_tRNA-ribosyltrfase"/>
</dbReference>
<dbReference type="EMBL" id="GEEE01005630">
    <property type="protein sequence ID" value="JAP57595.1"/>
    <property type="molecule type" value="Transcribed_RNA"/>
</dbReference>
<dbReference type="PANTHER" id="PTHR46064">
    <property type="entry name" value="QUEUINE TRNA-RIBOSYLTRANSFERASE ACCESSORY SUBUNIT 2"/>
    <property type="match status" value="1"/>
</dbReference>
<dbReference type="GO" id="GO:0006400">
    <property type="term" value="P:tRNA modification"/>
    <property type="evidence" value="ECO:0007669"/>
    <property type="project" value="InterPro"/>
</dbReference>
<evidence type="ECO:0000256" key="2">
    <source>
        <dbReference type="ARBA" id="ARBA00022694"/>
    </source>
</evidence>
<comment type="function">
    <text evidence="5">Non-catalytic subunit of the queuine tRNA-ribosyltransferase (TGT) that catalyzes the base-exchange of a guanine (G) residue with queuine (Q) at position 34 (anticodon wobble position) in tRNAs with GU(N) anticodons (tRNA-Asp, -Asn, -His and -Tyr), resulting in the hypermodified nucleoside queuosine (7-(((4,5-cis-dihydroxy-2-cyclopenten-1-yl)amino)methyl)-7-deazaguanosine).</text>
</comment>